<feature type="domain" description="Glycosyltransferase family 28 N-terminal" evidence="3">
    <location>
        <begin position="3"/>
        <end position="140"/>
    </location>
</feature>
<name>A0A428Z586_KIBAR</name>
<dbReference type="Proteomes" id="UP000287547">
    <property type="component" value="Unassembled WGS sequence"/>
</dbReference>
<evidence type="ECO:0000313" key="6">
    <source>
        <dbReference type="Proteomes" id="UP000287547"/>
    </source>
</evidence>
<dbReference type="GO" id="GO:0033072">
    <property type="term" value="P:vancomycin biosynthetic process"/>
    <property type="evidence" value="ECO:0007669"/>
    <property type="project" value="UniProtKB-UniPathway"/>
</dbReference>
<evidence type="ECO:0000259" key="3">
    <source>
        <dbReference type="Pfam" id="PF03033"/>
    </source>
</evidence>
<dbReference type="PANTHER" id="PTHR48050">
    <property type="entry name" value="STEROL 3-BETA-GLUCOSYLTRANSFERASE"/>
    <property type="match status" value="1"/>
</dbReference>
<dbReference type="Gene3D" id="3.40.50.2000">
    <property type="entry name" value="Glycogen Phosphorylase B"/>
    <property type="match status" value="2"/>
</dbReference>
<dbReference type="InterPro" id="IPR002213">
    <property type="entry name" value="UDP_glucos_trans"/>
</dbReference>
<dbReference type="CDD" id="cd03784">
    <property type="entry name" value="GT1_Gtf-like"/>
    <property type="match status" value="1"/>
</dbReference>
<dbReference type="GO" id="GO:0005975">
    <property type="term" value="P:carbohydrate metabolic process"/>
    <property type="evidence" value="ECO:0007669"/>
    <property type="project" value="InterPro"/>
</dbReference>
<keyword evidence="2" id="KW-0045">Antibiotic biosynthesis</keyword>
<dbReference type="UniPathway" id="UPA00162"/>
<dbReference type="GO" id="GO:0016758">
    <property type="term" value="F:hexosyltransferase activity"/>
    <property type="evidence" value="ECO:0007669"/>
    <property type="project" value="InterPro"/>
</dbReference>
<dbReference type="Pfam" id="PF06722">
    <property type="entry name" value="EryCIII-like_C"/>
    <property type="match status" value="1"/>
</dbReference>
<keyword evidence="5" id="KW-0808">Transferase</keyword>
<dbReference type="Pfam" id="PF03033">
    <property type="entry name" value="Glyco_transf_28"/>
    <property type="match status" value="1"/>
</dbReference>
<gene>
    <name evidence="5" type="ORF">DMH04_26775</name>
</gene>
<protein>
    <submittedName>
        <fullName evidence="5">Glycosyltransferase</fullName>
    </submittedName>
</protein>
<evidence type="ECO:0000256" key="2">
    <source>
        <dbReference type="ARBA" id="ARBA00023194"/>
    </source>
</evidence>
<dbReference type="FunFam" id="3.40.50.2000:FF:000009">
    <property type="entry name" value="Sterol 3-beta-glucosyltransferase UGT80A2"/>
    <property type="match status" value="1"/>
</dbReference>
<evidence type="ECO:0000313" key="5">
    <source>
        <dbReference type="EMBL" id="RSM81953.1"/>
    </source>
</evidence>
<feature type="domain" description="Erythromycin biosynthesis protein CIII-like C-terminal" evidence="4">
    <location>
        <begin position="291"/>
        <end position="398"/>
    </location>
</feature>
<dbReference type="AlphaFoldDB" id="A0A428Z586"/>
<proteinExistence type="predicted"/>
<evidence type="ECO:0000256" key="1">
    <source>
        <dbReference type="ARBA" id="ARBA00004660"/>
    </source>
</evidence>
<dbReference type="InterPro" id="IPR004276">
    <property type="entry name" value="GlycoTrans_28_N"/>
</dbReference>
<dbReference type="PANTHER" id="PTHR48050:SF13">
    <property type="entry name" value="STEROL 3-BETA-GLUCOSYLTRANSFERASE UGT80A2"/>
    <property type="match status" value="1"/>
</dbReference>
<dbReference type="InterPro" id="IPR050426">
    <property type="entry name" value="Glycosyltransferase_28"/>
</dbReference>
<dbReference type="GO" id="GO:0008194">
    <property type="term" value="F:UDP-glycosyltransferase activity"/>
    <property type="evidence" value="ECO:0007669"/>
    <property type="project" value="InterPro"/>
</dbReference>
<dbReference type="InterPro" id="IPR010610">
    <property type="entry name" value="EryCIII-like_C"/>
</dbReference>
<dbReference type="EMBL" id="QHKI01000024">
    <property type="protein sequence ID" value="RSM81953.1"/>
    <property type="molecule type" value="Genomic_DNA"/>
</dbReference>
<dbReference type="OrthoDB" id="3253247at2"/>
<reference evidence="5 6" key="1">
    <citation type="submission" date="2018-05" db="EMBL/GenBank/DDBJ databases">
        <title>Evolution of GPA BGCs.</title>
        <authorList>
            <person name="Waglechner N."/>
            <person name="Wright G.D."/>
        </authorList>
    </citation>
    <scope>NUCLEOTIDE SEQUENCE [LARGE SCALE GENOMIC DNA]</scope>
    <source>
        <strain evidence="5 6">A82846</strain>
    </source>
</reference>
<accession>A0A428Z586</accession>
<comment type="caution">
    <text evidence="5">The sequence shown here is derived from an EMBL/GenBank/DDBJ whole genome shotgun (WGS) entry which is preliminary data.</text>
</comment>
<evidence type="ECO:0000259" key="4">
    <source>
        <dbReference type="Pfam" id="PF06722"/>
    </source>
</evidence>
<organism evidence="5 6">
    <name type="scientific">Kibdelosporangium aridum</name>
    <dbReference type="NCBI Taxonomy" id="2030"/>
    <lineage>
        <taxon>Bacteria</taxon>
        <taxon>Bacillati</taxon>
        <taxon>Actinomycetota</taxon>
        <taxon>Actinomycetes</taxon>
        <taxon>Pseudonocardiales</taxon>
        <taxon>Pseudonocardiaceae</taxon>
        <taxon>Kibdelosporangium</taxon>
    </lineage>
</organism>
<sequence>MRIMIAAVGTRGDVAPYTGLGVALREAGHEVAIAAYQPFEDLVSACGIEFRGLPGDPRAAGSWTQSGQAGRAWSGPFEFPRLLRAIAAETRELLDGIHAAAQRGVDLMLLSMPAVLAIHVADGMRVPSMGVFLQPVFPTREFPPSVIAVGRSMGRWGNLAAGRLTIDMMGRLFNGLIKDIRADFGLPRLSARELRSRMENWPVLHGYSPSVLPRPADWRTELEVVGYWWPWRAKNWTPPDRLADFLDSGPAPVYVGFGSRNLDNSAELSALVLAALREAGVRGVIQAGWAELSVVADDVITIDEAPHDWLFPRMAAVAHHAGAGTAAAALRAGVPTIPMPVLADQPFWAARMSAMGVATPAIPLKRMSVDSLAAAIKAAVSNRAYRDNAVAASRAIAAEDGAARAIDAITRRHH</sequence>
<comment type="pathway">
    <text evidence="1">Antibiotic biosynthesis; vancomycin biosynthesis.</text>
</comment>
<dbReference type="SUPFAM" id="SSF53756">
    <property type="entry name" value="UDP-Glycosyltransferase/glycogen phosphorylase"/>
    <property type="match status" value="1"/>
</dbReference>